<feature type="binding site" evidence="3">
    <location>
        <position position="58"/>
    </location>
    <ligand>
        <name>substrate</name>
    </ligand>
</feature>
<dbReference type="Gene3D" id="3.40.50.1240">
    <property type="entry name" value="Phosphoglycerate mutase-like"/>
    <property type="match status" value="1"/>
</dbReference>
<dbReference type="GO" id="GO:0045820">
    <property type="term" value="P:negative regulation of glycolytic process"/>
    <property type="evidence" value="ECO:0007669"/>
    <property type="project" value="TreeGrafter"/>
</dbReference>
<dbReference type="Proteomes" id="UP000824109">
    <property type="component" value="Unassembled WGS sequence"/>
</dbReference>
<evidence type="ECO:0000313" key="5">
    <source>
        <dbReference type="Proteomes" id="UP000824109"/>
    </source>
</evidence>
<proteinExistence type="predicted"/>
<dbReference type="EMBL" id="DVNB01000064">
    <property type="protein sequence ID" value="HIU57374.1"/>
    <property type="molecule type" value="Genomic_DNA"/>
</dbReference>
<dbReference type="PIRSF" id="PIRSF000709">
    <property type="entry name" value="6PFK_2-Ptase"/>
    <property type="match status" value="1"/>
</dbReference>
<dbReference type="CDD" id="cd07067">
    <property type="entry name" value="HP_PGM_like"/>
    <property type="match status" value="1"/>
</dbReference>
<dbReference type="GO" id="GO:0004331">
    <property type="term" value="F:fructose-2,6-bisphosphate 2-phosphatase activity"/>
    <property type="evidence" value="ECO:0007669"/>
    <property type="project" value="TreeGrafter"/>
</dbReference>
<dbReference type="SMART" id="SM00855">
    <property type="entry name" value="PGAM"/>
    <property type="match status" value="1"/>
</dbReference>
<dbReference type="InterPro" id="IPR013078">
    <property type="entry name" value="His_Pase_superF_clade-1"/>
</dbReference>
<name>A0A9D1MBY4_9FIRM</name>
<evidence type="ECO:0000256" key="3">
    <source>
        <dbReference type="PIRSR" id="PIRSR613078-2"/>
    </source>
</evidence>
<sequence>MVTFCIIRHGETEPNKRHACLGRTDVPLNQKGREQAFRLFSNLLGVHCDAVYSSPLSRAKDTVSVFLEARKDLTLIEDERLIERDFGEWENMSMPEIEAADQERFALWMEDFVGYTAPGGESSADVQRRVDSLIEELAQRHDGETVMLVTHLGTARHIISKCLGLTLEESWRFTLDNGGFAVIEYDPEKGYGVLKRLDS</sequence>
<dbReference type="GO" id="GO:0005829">
    <property type="term" value="C:cytosol"/>
    <property type="evidence" value="ECO:0007669"/>
    <property type="project" value="TreeGrafter"/>
</dbReference>
<evidence type="ECO:0000256" key="1">
    <source>
        <dbReference type="ARBA" id="ARBA00022801"/>
    </source>
</evidence>
<feature type="active site" description="Proton donor/acceptor" evidence="2">
    <location>
        <position position="83"/>
    </location>
</feature>
<dbReference type="Pfam" id="PF00300">
    <property type="entry name" value="His_Phos_1"/>
    <property type="match status" value="1"/>
</dbReference>
<dbReference type="InterPro" id="IPR051695">
    <property type="entry name" value="Phosphoglycerate_Mutase"/>
</dbReference>
<dbReference type="SUPFAM" id="SSF53254">
    <property type="entry name" value="Phosphoglycerate mutase-like"/>
    <property type="match status" value="1"/>
</dbReference>
<dbReference type="InterPro" id="IPR001345">
    <property type="entry name" value="PG/BPGM_mutase_AS"/>
</dbReference>
<dbReference type="InterPro" id="IPR029033">
    <property type="entry name" value="His_PPase_superfam"/>
</dbReference>
<dbReference type="PANTHER" id="PTHR46517">
    <property type="entry name" value="FRUCTOSE-2,6-BISPHOSPHATASE TIGAR"/>
    <property type="match status" value="1"/>
</dbReference>
<organism evidence="4 5">
    <name type="scientific">Candidatus Ornithomonoglobus merdipullorum</name>
    <dbReference type="NCBI Taxonomy" id="2840895"/>
    <lineage>
        <taxon>Bacteria</taxon>
        <taxon>Bacillati</taxon>
        <taxon>Bacillota</taxon>
        <taxon>Clostridia</taxon>
        <taxon>Candidatus Ornithomonoglobus</taxon>
    </lineage>
</organism>
<reference evidence="4" key="1">
    <citation type="submission" date="2020-10" db="EMBL/GenBank/DDBJ databases">
        <authorList>
            <person name="Gilroy R."/>
        </authorList>
    </citation>
    <scope>NUCLEOTIDE SEQUENCE</scope>
    <source>
        <strain evidence="4">USAMLcec3-3695</strain>
    </source>
</reference>
<keyword evidence="1" id="KW-0378">Hydrolase</keyword>
<reference evidence="4" key="2">
    <citation type="journal article" date="2021" name="PeerJ">
        <title>Extensive microbial diversity within the chicken gut microbiome revealed by metagenomics and culture.</title>
        <authorList>
            <person name="Gilroy R."/>
            <person name="Ravi A."/>
            <person name="Getino M."/>
            <person name="Pursley I."/>
            <person name="Horton D.L."/>
            <person name="Alikhan N.F."/>
            <person name="Baker D."/>
            <person name="Gharbi K."/>
            <person name="Hall N."/>
            <person name="Watson M."/>
            <person name="Adriaenssens E.M."/>
            <person name="Foster-Nyarko E."/>
            <person name="Jarju S."/>
            <person name="Secka A."/>
            <person name="Antonio M."/>
            <person name="Oren A."/>
            <person name="Chaudhuri R.R."/>
            <person name="La Ragione R."/>
            <person name="Hildebrand F."/>
            <person name="Pallen M.J."/>
        </authorList>
    </citation>
    <scope>NUCLEOTIDE SEQUENCE</scope>
    <source>
        <strain evidence="4">USAMLcec3-3695</strain>
    </source>
</reference>
<dbReference type="AlphaFoldDB" id="A0A9D1MBY4"/>
<feature type="active site" description="Tele-phosphohistidine intermediate" evidence="2">
    <location>
        <position position="9"/>
    </location>
</feature>
<accession>A0A9D1MBY4</accession>
<evidence type="ECO:0000313" key="4">
    <source>
        <dbReference type="EMBL" id="HIU57374.1"/>
    </source>
</evidence>
<dbReference type="GO" id="GO:0043456">
    <property type="term" value="P:regulation of pentose-phosphate shunt"/>
    <property type="evidence" value="ECO:0007669"/>
    <property type="project" value="TreeGrafter"/>
</dbReference>
<dbReference type="PANTHER" id="PTHR46517:SF1">
    <property type="entry name" value="FRUCTOSE-2,6-BISPHOSPHATASE TIGAR"/>
    <property type="match status" value="1"/>
</dbReference>
<comment type="caution">
    <text evidence="4">The sequence shown here is derived from an EMBL/GenBank/DDBJ whole genome shotgun (WGS) entry which is preliminary data.</text>
</comment>
<dbReference type="PROSITE" id="PS00175">
    <property type="entry name" value="PG_MUTASE"/>
    <property type="match status" value="1"/>
</dbReference>
<feature type="binding site" evidence="3">
    <location>
        <begin position="8"/>
        <end position="15"/>
    </location>
    <ligand>
        <name>substrate</name>
    </ligand>
</feature>
<protein>
    <submittedName>
        <fullName evidence="4">Histidine phosphatase family protein</fullName>
    </submittedName>
</protein>
<evidence type="ECO:0000256" key="2">
    <source>
        <dbReference type="PIRSR" id="PIRSR613078-1"/>
    </source>
</evidence>
<gene>
    <name evidence="4" type="ORF">IAA61_06135</name>
</gene>